<dbReference type="SUPFAM" id="SSF51905">
    <property type="entry name" value="FAD/NAD(P)-binding domain"/>
    <property type="match status" value="1"/>
</dbReference>
<dbReference type="Proteomes" id="UP001629059">
    <property type="component" value="Unassembled WGS sequence"/>
</dbReference>
<dbReference type="InterPro" id="IPR036188">
    <property type="entry name" value="FAD/NAD-bd_sf"/>
</dbReference>
<dbReference type="InterPro" id="IPR038732">
    <property type="entry name" value="HpyO/CreE_NAD-binding"/>
</dbReference>
<dbReference type="Pfam" id="PF13454">
    <property type="entry name" value="NAD_binding_9"/>
    <property type="match status" value="1"/>
</dbReference>
<dbReference type="PANTHER" id="PTHR40254">
    <property type="entry name" value="BLR0577 PROTEIN"/>
    <property type="match status" value="1"/>
</dbReference>
<accession>A0ABW8Y9K8</accession>
<feature type="domain" description="FAD-dependent urate hydroxylase HpyO/Asp monooxygenase CreE-like FAD/NAD(P)-binding" evidence="1">
    <location>
        <begin position="22"/>
        <end position="184"/>
    </location>
</feature>
<sequence length="587" mass="66515">MSFLINFGIITNLTMMKKLKIALLGGGPSALYMYKQLIESADSDYDITIFEKRGRLGAGMPYSGIGANSEHITNVSGNEIPSLMENVEDWIRRKDPQQLIRYGLSAESYHEYKVLPRLVFGSYLEDQFSLLLKSAEQKGIKTQLLLNTEVTDVSDRPVEDKVRVFYGSGMHRGFDKIVICTGHFWPRKHESTVPGYYDSPYPPAKLSLHLNHPVALRGSSLTAIDAIRTLARHNGRFIRTASGSLSYQLYAESKEFRIVMHWRHGFLPAVRFHLDDPHLKNASLLTTEEIQKHRAANEGFISLDFMFTNDFIALFKAKEPDFYQRVKNMNVEDFVDYVMSYREEQDSFALLCSEYFEAEQSIKRHRTIYWKELLAVLSFAMNYPAKYLSAEDMLRLKKVLQSLISVVIAFVPQSSCRELIALHQAGCLDIVAVGEESEVIPLPEGGITYRYRDQQGQYTSTFFSTFVYCTGQCALPFEQFLFQGLLYDGTVSPARLKFRSQAKAASAMKSGAPVTDFKGDFFLTVPGIAVTDHFAVVDREGLASRRVYMMAVPFMGGFNPDYSGLDFCEAASVEICKALRKQEEIYA</sequence>
<dbReference type="RefSeq" id="WP_408073709.1">
    <property type="nucleotide sequence ID" value="NZ_JBELQB010000003.1"/>
</dbReference>
<protein>
    <submittedName>
        <fullName evidence="2">FAD/NAD(P)-binding protein</fullName>
    </submittedName>
</protein>
<keyword evidence="3" id="KW-1185">Reference proteome</keyword>
<comment type="caution">
    <text evidence="2">The sequence shown here is derived from an EMBL/GenBank/DDBJ whole genome shotgun (WGS) entry which is preliminary data.</text>
</comment>
<organism evidence="2 3">
    <name type="scientific">Flavobacterium rhizophilum</name>
    <dbReference type="NCBI Taxonomy" id="3163296"/>
    <lineage>
        <taxon>Bacteria</taxon>
        <taxon>Pseudomonadati</taxon>
        <taxon>Bacteroidota</taxon>
        <taxon>Flavobacteriia</taxon>
        <taxon>Flavobacteriales</taxon>
        <taxon>Flavobacteriaceae</taxon>
        <taxon>Flavobacterium</taxon>
    </lineage>
</organism>
<evidence type="ECO:0000313" key="2">
    <source>
        <dbReference type="EMBL" id="MFL9836678.1"/>
    </source>
</evidence>
<evidence type="ECO:0000259" key="1">
    <source>
        <dbReference type="Pfam" id="PF13454"/>
    </source>
</evidence>
<reference evidence="2 3" key="1">
    <citation type="submission" date="2024-06" db="EMBL/GenBank/DDBJ databases">
        <authorList>
            <person name="Kaempfer P."/>
            <person name="Viver T."/>
        </authorList>
    </citation>
    <scope>NUCLEOTIDE SEQUENCE [LARGE SCALE GENOMIC DNA]</scope>
    <source>
        <strain evidence="2 3">ST-75</strain>
    </source>
</reference>
<dbReference type="Gene3D" id="3.50.50.60">
    <property type="entry name" value="FAD/NAD(P)-binding domain"/>
    <property type="match status" value="1"/>
</dbReference>
<evidence type="ECO:0000313" key="3">
    <source>
        <dbReference type="Proteomes" id="UP001629059"/>
    </source>
</evidence>
<dbReference type="PANTHER" id="PTHR40254:SF1">
    <property type="entry name" value="BLR0577 PROTEIN"/>
    <property type="match status" value="1"/>
</dbReference>
<proteinExistence type="predicted"/>
<name>A0ABW8Y9K8_9FLAO</name>
<dbReference type="EMBL" id="JBELQB010000003">
    <property type="protein sequence ID" value="MFL9836678.1"/>
    <property type="molecule type" value="Genomic_DNA"/>
</dbReference>
<dbReference type="InterPro" id="IPR052189">
    <property type="entry name" value="L-asp_N-monooxygenase_NS-form"/>
</dbReference>
<gene>
    <name evidence="2" type="ORF">ABS768_04160</name>
</gene>